<dbReference type="Gene3D" id="3.40.50.150">
    <property type="entry name" value="Vaccinia Virus protein VP39"/>
    <property type="match status" value="1"/>
</dbReference>
<proteinExistence type="predicted"/>
<name>A0A5B8U8R6_9ACTN</name>
<dbReference type="AlphaFoldDB" id="A0A5B8U8R6"/>
<gene>
    <name evidence="3" type="ORF">FSW04_19380</name>
</gene>
<evidence type="ECO:0000259" key="2">
    <source>
        <dbReference type="Pfam" id="PF13649"/>
    </source>
</evidence>
<dbReference type="EMBL" id="CP042430">
    <property type="protein sequence ID" value="QEC49516.1"/>
    <property type="molecule type" value="Genomic_DNA"/>
</dbReference>
<dbReference type="Pfam" id="PF13649">
    <property type="entry name" value="Methyltransf_25"/>
    <property type="match status" value="1"/>
</dbReference>
<dbReference type="SUPFAM" id="SSF53335">
    <property type="entry name" value="S-adenosyl-L-methionine-dependent methyltransferases"/>
    <property type="match status" value="1"/>
</dbReference>
<dbReference type="PANTHER" id="PTHR18895">
    <property type="entry name" value="HEMK METHYLTRANSFERASE"/>
    <property type="match status" value="1"/>
</dbReference>
<evidence type="ECO:0000313" key="4">
    <source>
        <dbReference type="Proteomes" id="UP000321805"/>
    </source>
</evidence>
<dbReference type="InterPro" id="IPR029063">
    <property type="entry name" value="SAM-dependent_MTases_sf"/>
</dbReference>
<dbReference type="OrthoDB" id="9800643at2"/>
<keyword evidence="3" id="KW-0808">Transferase</keyword>
<dbReference type="Proteomes" id="UP000321805">
    <property type="component" value="Chromosome"/>
</dbReference>
<organism evidence="3 4">
    <name type="scientific">Baekduia soli</name>
    <dbReference type="NCBI Taxonomy" id="496014"/>
    <lineage>
        <taxon>Bacteria</taxon>
        <taxon>Bacillati</taxon>
        <taxon>Actinomycetota</taxon>
        <taxon>Thermoleophilia</taxon>
        <taxon>Solirubrobacterales</taxon>
        <taxon>Baekduiaceae</taxon>
        <taxon>Baekduia</taxon>
    </lineage>
</organism>
<reference evidence="3 4" key="1">
    <citation type="journal article" date="2018" name="J. Microbiol.">
        <title>Baekduia soli gen. nov., sp. nov., a novel bacterium isolated from the soil of Baekdu Mountain and proposal of a novel family name, Baekduiaceae fam. nov.</title>
        <authorList>
            <person name="An D.S."/>
            <person name="Siddiqi M.Z."/>
            <person name="Kim K.H."/>
            <person name="Yu H.S."/>
            <person name="Im W.T."/>
        </authorList>
    </citation>
    <scope>NUCLEOTIDE SEQUENCE [LARGE SCALE GENOMIC DNA]</scope>
    <source>
        <strain evidence="3 4">BR7-21</strain>
    </source>
</reference>
<protein>
    <submittedName>
        <fullName evidence="3">Methyltransferase</fullName>
    </submittedName>
</protein>
<feature type="region of interest" description="Disordered" evidence="1">
    <location>
        <begin position="1"/>
        <end position="21"/>
    </location>
</feature>
<sequence length="282" mass="29103">MADAGRQASRPRVPRAAPRELGLSGAPVPGDLAGLTTLLEGAGFVAAGEEAEELLVAAGGDHACLAALVARRLTGEPLAWITGTVVFCDLVLRVDPGVYVPRWQTEPLALRAARRLPADGTAIDLCTGAGAVARTLTDRRPGARVVACDVDERAVACARSNGVDALHGDLFDALPAALLGTADVVVAVVPYVPTPELALLQRDTFTFESARSYDGGADGTDVLRRVLAGAPRFLRRGGALLLELGGDQADILAGDLARLGYADVVVLADEDGDVRGIEATLA</sequence>
<dbReference type="GO" id="GO:0008168">
    <property type="term" value="F:methyltransferase activity"/>
    <property type="evidence" value="ECO:0007669"/>
    <property type="project" value="UniProtKB-KW"/>
</dbReference>
<feature type="compositionally biased region" description="Low complexity" evidence="1">
    <location>
        <begin position="1"/>
        <end position="16"/>
    </location>
</feature>
<dbReference type="InterPro" id="IPR041698">
    <property type="entry name" value="Methyltransf_25"/>
</dbReference>
<feature type="domain" description="Methyltransferase" evidence="2">
    <location>
        <begin position="123"/>
        <end position="198"/>
    </location>
</feature>
<evidence type="ECO:0000256" key="1">
    <source>
        <dbReference type="SAM" id="MobiDB-lite"/>
    </source>
</evidence>
<dbReference type="CDD" id="cd02440">
    <property type="entry name" value="AdoMet_MTases"/>
    <property type="match status" value="1"/>
</dbReference>
<dbReference type="PANTHER" id="PTHR18895:SF74">
    <property type="entry name" value="MTRF1L RELEASE FACTOR GLUTAMINE METHYLTRANSFERASE"/>
    <property type="match status" value="1"/>
</dbReference>
<dbReference type="KEGG" id="bsol:FSW04_19380"/>
<keyword evidence="3" id="KW-0489">Methyltransferase</keyword>
<dbReference type="InterPro" id="IPR050320">
    <property type="entry name" value="N5-glutamine_MTase"/>
</dbReference>
<evidence type="ECO:0000313" key="3">
    <source>
        <dbReference type="EMBL" id="QEC49516.1"/>
    </source>
</evidence>
<keyword evidence="4" id="KW-1185">Reference proteome</keyword>
<accession>A0A5B8U8R6</accession>
<dbReference type="GO" id="GO:0032259">
    <property type="term" value="P:methylation"/>
    <property type="evidence" value="ECO:0007669"/>
    <property type="project" value="UniProtKB-KW"/>
</dbReference>